<dbReference type="Proteomes" id="UP000008076">
    <property type="component" value="Unassembled WGS sequence"/>
</dbReference>
<evidence type="ECO:0000313" key="8">
    <source>
        <dbReference type="EMBL" id="EDR22830.1"/>
    </source>
</evidence>
<protein>
    <submittedName>
        <fullName evidence="8">Charged multivesicular body protein, putative</fullName>
        <ecNumber evidence="8">6.1.1.11</ecNumber>
    </submittedName>
</protein>
<dbReference type="PANTHER" id="PTHR22761:SF5">
    <property type="entry name" value="CHARGED MULTIVESICULAR BODY PROTEIN 6"/>
    <property type="match status" value="1"/>
</dbReference>
<evidence type="ECO:0000256" key="1">
    <source>
        <dbReference type="ARBA" id="ARBA00004608"/>
    </source>
</evidence>
<dbReference type="GeneID" id="5885922"/>
<feature type="coiled-coil region" evidence="7">
    <location>
        <begin position="71"/>
        <end position="170"/>
    </location>
</feature>
<name>B0ERM6_ENTDS</name>
<dbReference type="Pfam" id="PF03357">
    <property type="entry name" value="Snf7"/>
    <property type="match status" value="1"/>
</dbReference>
<keyword evidence="8" id="KW-0436">Ligase</keyword>
<gene>
    <name evidence="8" type="ORF">EDI_082620</name>
</gene>
<dbReference type="RefSeq" id="XP_001740751.1">
    <property type="nucleotide sequence ID" value="XM_001740699.1"/>
</dbReference>
<evidence type="ECO:0000256" key="7">
    <source>
        <dbReference type="SAM" id="Coils"/>
    </source>
</evidence>
<dbReference type="OrthoDB" id="441172at2759"/>
<dbReference type="InterPro" id="IPR005024">
    <property type="entry name" value="Snf7_fam"/>
</dbReference>
<keyword evidence="6" id="KW-0472">Membrane</keyword>
<dbReference type="GO" id="GO:0005771">
    <property type="term" value="C:multivesicular body"/>
    <property type="evidence" value="ECO:0007669"/>
    <property type="project" value="TreeGrafter"/>
</dbReference>
<reference evidence="9" key="1">
    <citation type="submission" date="2007-12" db="EMBL/GenBank/DDBJ databases">
        <title>Annotation of Entamoeba dispar SAW760.</title>
        <authorList>
            <person name="Lorenzi H."/>
            <person name="Inman J."/>
            <person name="Schobel S."/>
            <person name="Amedeo P."/>
            <person name="Caler E."/>
        </authorList>
    </citation>
    <scope>NUCLEOTIDE SEQUENCE [LARGE SCALE GENOMIC DNA]</scope>
    <source>
        <strain evidence="9">ATCC PRA-260 / SAW760</strain>
    </source>
</reference>
<dbReference type="AlphaFoldDB" id="B0ERM6"/>
<dbReference type="KEGG" id="edi:EDI_082620"/>
<dbReference type="GO" id="GO:0006900">
    <property type="term" value="P:vesicle budding from membrane"/>
    <property type="evidence" value="ECO:0007669"/>
    <property type="project" value="TreeGrafter"/>
</dbReference>
<keyword evidence="5" id="KW-0653">Protein transport</keyword>
<keyword evidence="3" id="KW-0813">Transport</keyword>
<evidence type="ECO:0000256" key="5">
    <source>
        <dbReference type="ARBA" id="ARBA00022927"/>
    </source>
</evidence>
<dbReference type="eggNOG" id="ENOG502RH5E">
    <property type="taxonomic scope" value="Eukaryota"/>
</dbReference>
<evidence type="ECO:0000313" key="9">
    <source>
        <dbReference type="Proteomes" id="UP000008076"/>
    </source>
</evidence>
<keyword evidence="9" id="KW-1185">Reference proteome</keyword>
<dbReference type="GO" id="GO:0015031">
    <property type="term" value="P:protein transport"/>
    <property type="evidence" value="ECO:0007669"/>
    <property type="project" value="UniProtKB-KW"/>
</dbReference>
<dbReference type="EC" id="6.1.1.11" evidence="8"/>
<evidence type="ECO:0000256" key="3">
    <source>
        <dbReference type="ARBA" id="ARBA00022448"/>
    </source>
</evidence>
<comment type="similarity">
    <text evidence="2">Belongs to the SNF7 family.</text>
</comment>
<keyword evidence="7" id="KW-0175">Coiled coil</keyword>
<accession>B0ERM6</accession>
<organism evidence="9">
    <name type="scientific">Entamoeba dispar (strain ATCC PRA-260 / SAW760)</name>
    <dbReference type="NCBI Taxonomy" id="370354"/>
    <lineage>
        <taxon>Eukaryota</taxon>
        <taxon>Amoebozoa</taxon>
        <taxon>Evosea</taxon>
        <taxon>Archamoebae</taxon>
        <taxon>Mastigamoebida</taxon>
        <taxon>Entamoebidae</taxon>
        <taxon>Entamoeba</taxon>
    </lineage>
</organism>
<dbReference type="VEuPathDB" id="AmoebaDB:EDI_082620"/>
<proteinExistence type="inferred from homology"/>
<evidence type="ECO:0000256" key="2">
    <source>
        <dbReference type="ARBA" id="ARBA00006190"/>
    </source>
</evidence>
<dbReference type="PANTHER" id="PTHR22761">
    <property type="entry name" value="CHARGED MULTIVESICULAR BODY PROTEIN"/>
    <property type="match status" value="1"/>
</dbReference>
<comment type="subcellular location">
    <subcellularLocation>
        <location evidence="1">Endosome membrane</location>
    </subcellularLocation>
</comment>
<dbReference type="GO" id="GO:0004828">
    <property type="term" value="F:serine-tRNA ligase activity"/>
    <property type="evidence" value="ECO:0007669"/>
    <property type="project" value="UniProtKB-EC"/>
</dbReference>
<evidence type="ECO:0000256" key="6">
    <source>
        <dbReference type="ARBA" id="ARBA00023136"/>
    </source>
</evidence>
<dbReference type="Gene3D" id="1.10.287.1060">
    <property type="entry name" value="ESAT-6-like"/>
    <property type="match status" value="1"/>
</dbReference>
<dbReference type="EMBL" id="DS550524">
    <property type="protein sequence ID" value="EDR22830.1"/>
    <property type="molecule type" value="Genomic_DNA"/>
</dbReference>
<sequence length="205" mass="23923">MGILLSKQPDTHFQQQQFELQVQRDELIKLEKVYQSDIDRTTKKAKEWYRNGEKENALRLIKLRKIRESNLKKIQSQRDNLEAVLIELDASKRNLEIAELMEKGNKEIQKILSQIPRERVEEIINTKKENSAKLKELDSLFEQFNDIGDENQIEKELNELSQEISAEKEGDVETMKSELIAESLPKVNVQSDVSTSKRNIITETI</sequence>
<dbReference type="GO" id="GO:0000815">
    <property type="term" value="C:ESCRT III complex"/>
    <property type="evidence" value="ECO:0007669"/>
    <property type="project" value="TreeGrafter"/>
</dbReference>
<evidence type="ECO:0000256" key="4">
    <source>
        <dbReference type="ARBA" id="ARBA00022753"/>
    </source>
</evidence>
<dbReference type="GO" id="GO:0032511">
    <property type="term" value="P:late endosome to vacuole transport via multivesicular body sorting pathway"/>
    <property type="evidence" value="ECO:0007669"/>
    <property type="project" value="TreeGrafter"/>
</dbReference>
<keyword evidence="4" id="KW-0967">Endosome</keyword>
<dbReference type="OMA" id="RIMEETH"/>